<gene>
    <name evidence="2" type="ORF">D0Y83_15195</name>
</gene>
<protein>
    <submittedName>
        <fullName evidence="2">PepSY domain-containing protein</fullName>
    </submittedName>
</protein>
<dbReference type="Pfam" id="PF13670">
    <property type="entry name" value="PepSY_2"/>
    <property type="match status" value="1"/>
</dbReference>
<dbReference type="InterPro" id="IPR025711">
    <property type="entry name" value="PepSY"/>
</dbReference>
<evidence type="ECO:0000313" key="2">
    <source>
        <dbReference type="EMBL" id="QFI64456.1"/>
    </source>
</evidence>
<feature type="domain" description="PepSY" evidence="1">
    <location>
        <begin position="46"/>
        <end position="122"/>
    </location>
</feature>
<accession>A0A5P6NES5</accession>
<proteinExistence type="predicted"/>
<evidence type="ECO:0000313" key="3">
    <source>
        <dbReference type="Proteomes" id="UP000325385"/>
    </source>
</evidence>
<sequence length="141" mass="15485">MGPCADSPRAAGDRLAAALHHAAWPLCFEEYCMTFPRSARFCALGLAALALGLGAPAQADGDVTCNAGPQSGWAKMSKLKKKAWLEEWKLLKMQVEGDCYEVYARTKEGQSIEAFFHPVTLKKLVVFRRGQEIYRAEGFTG</sequence>
<organism evidence="2 3">
    <name type="scientific">Qipengyuania flava</name>
    <dbReference type="NCBI Taxonomy" id="192812"/>
    <lineage>
        <taxon>Bacteria</taxon>
        <taxon>Pseudomonadati</taxon>
        <taxon>Pseudomonadota</taxon>
        <taxon>Alphaproteobacteria</taxon>
        <taxon>Sphingomonadales</taxon>
        <taxon>Erythrobacteraceae</taxon>
        <taxon>Qipengyuania</taxon>
    </lineage>
</organism>
<reference evidence="3" key="1">
    <citation type="submission" date="2018-09" db="EMBL/GenBank/DDBJ databases">
        <title>Nocardia yunnanensis sp. nov., an actinomycete isolated from a soil sample.</title>
        <authorList>
            <person name="Zhang J."/>
        </authorList>
    </citation>
    <scope>NUCLEOTIDE SEQUENCE [LARGE SCALE GENOMIC DNA]</scope>
    <source>
        <strain evidence="3">21-3</strain>
    </source>
</reference>
<dbReference type="EMBL" id="CP032228">
    <property type="protein sequence ID" value="QFI64456.1"/>
    <property type="molecule type" value="Genomic_DNA"/>
</dbReference>
<dbReference type="AlphaFoldDB" id="A0A5P6NES5"/>
<dbReference type="Proteomes" id="UP000325385">
    <property type="component" value="Chromosome"/>
</dbReference>
<name>A0A5P6NES5_9SPHN</name>
<evidence type="ECO:0000259" key="1">
    <source>
        <dbReference type="Pfam" id="PF13670"/>
    </source>
</evidence>